<evidence type="ECO:0000313" key="1">
    <source>
        <dbReference type="EMBL" id="KAK3791130.1"/>
    </source>
</evidence>
<gene>
    <name evidence="1" type="ORF">RRG08_010530</name>
</gene>
<evidence type="ECO:0000313" key="2">
    <source>
        <dbReference type="Proteomes" id="UP001283361"/>
    </source>
</evidence>
<protein>
    <submittedName>
        <fullName evidence="1">Uncharacterized protein</fullName>
    </submittedName>
</protein>
<accession>A0AAE1E2G4</accession>
<reference evidence="1" key="1">
    <citation type="journal article" date="2023" name="G3 (Bethesda)">
        <title>A reference genome for the long-term kleptoplast-retaining sea slug Elysia crispata morphotype clarki.</title>
        <authorList>
            <person name="Eastman K.E."/>
            <person name="Pendleton A.L."/>
            <person name="Shaikh M.A."/>
            <person name="Suttiyut T."/>
            <person name="Ogas R."/>
            <person name="Tomko P."/>
            <person name="Gavelis G."/>
            <person name="Widhalm J.R."/>
            <person name="Wisecaver J.H."/>
        </authorList>
    </citation>
    <scope>NUCLEOTIDE SEQUENCE</scope>
    <source>
        <strain evidence="1">ECLA1</strain>
    </source>
</reference>
<comment type="caution">
    <text evidence="1">The sequence shown here is derived from an EMBL/GenBank/DDBJ whole genome shotgun (WGS) entry which is preliminary data.</text>
</comment>
<keyword evidence="2" id="KW-1185">Reference proteome</keyword>
<proteinExistence type="predicted"/>
<sequence>MLKSPITVVTKTTDIVSCFYWLSRGPTGVPLTNGRNLYIYLMLEIKEPGIQSRAKVMISRLLFESCPAPGIWSSSKQTELDNIGRQDLITGGPIPRLRGGRQGYYTGLLQASNRWLGAKPPVQSQEIECKSRCSMSDISF</sequence>
<name>A0AAE1E2G4_9GAST</name>
<dbReference type="Proteomes" id="UP001283361">
    <property type="component" value="Unassembled WGS sequence"/>
</dbReference>
<dbReference type="AlphaFoldDB" id="A0AAE1E2G4"/>
<dbReference type="EMBL" id="JAWDGP010001486">
    <property type="protein sequence ID" value="KAK3791130.1"/>
    <property type="molecule type" value="Genomic_DNA"/>
</dbReference>
<organism evidence="1 2">
    <name type="scientific">Elysia crispata</name>
    <name type="common">lettuce slug</name>
    <dbReference type="NCBI Taxonomy" id="231223"/>
    <lineage>
        <taxon>Eukaryota</taxon>
        <taxon>Metazoa</taxon>
        <taxon>Spiralia</taxon>
        <taxon>Lophotrochozoa</taxon>
        <taxon>Mollusca</taxon>
        <taxon>Gastropoda</taxon>
        <taxon>Heterobranchia</taxon>
        <taxon>Euthyneura</taxon>
        <taxon>Panpulmonata</taxon>
        <taxon>Sacoglossa</taxon>
        <taxon>Placobranchoidea</taxon>
        <taxon>Plakobranchidae</taxon>
        <taxon>Elysia</taxon>
    </lineage>
</organism>